<dbReference type="AlphaFoldDB" id="A0A8C0XJV2"/>
<accession>A0A8C0XJV2</accession>
<name>A0A8C0XJV2_CASCN</name>
<keyword evidence="1" id="KW-0812">Transmembrane</keyword>
<organism evidence="2">
    <name type="scientific">Castor canadensis</name>
    <name type="common">American beaver</name>
    <dbReference type="NCBI Taxonomy" id="51338"/>
    <lineage>
        <taxon>Eukaryota</taxon>
        <taxon>Metazoa</taxon>
        <taxon>Chordata</taxon>
        <taxon>Craniata</taxon>
        <taxon>Vertebrata</taxon>
        <taxon>Euteleostomi</taxon>
        <taxon>Mammalia</taxon>
        <taxon>Eutheria</taxon>
        <taxon>Euarchontoglires</taxon>
        <taxon>Glires</taxon>
        <taxon>Rodentia</taxon>
        <taxon>Castorimorpha</taxon>
        <taxon>Castoridae</taxon>
        <taxon>Castor</taxon>
    </lineage>
</organism>
<proteinExistence type="predicted"/>
<keyword evidence="1" id="KW-0472">Membrane</keyword>
<reference evidence="2" key="1">
    <citation type="submission" date="2023-09" db="UniProtKB">
        <authorList>
            <consortium name="Ensembl"/>
        </authorList>
    </citation>
    <scope>IDENTIFICATION</scope>
</reference>
<evidence type="ECO:0000256" key="1">
    <source>
        <dbReference type="SAM" id="Phobius"/>
    </source>
</evidence>
<sequence>MLSLPGMASNSNPQISTVQVGGIIGISHCAWPYLLAMVLPVSPLPGFSFIYVSSFPSSSTFYCL</sequence>
<keyword evidence="1" id="KW-1133">Transmembrane helix</keyword>
<evidence type="ECO:0000313" key="2">
    <source>
        <dbReference type="Ensembl" id="ENSCCNP00000027746.1"/>
    </source>
</evidence>
<protein>
    <submittedName>
        <fullName evidence="2">Uncharacterized protein</fullName>
    </submittedName>
</protein>
<feature type="transmembrane region" description="Helical" evidence="1">
    <location>
        <begin position="30"/>
        <end position="52"/>
    </location>
</feature>
<dbReference type="Ensembl" id="ENSCCNT00000035096.1">
    <property type="protein sequence ID" value="ENSCCNP00000027746.1"/>
    <property type="gene ID" value="ENSCCNG00000026798.1"/>
</dbReference>